<organism evidence="8 9">
    <name type="scientific">Clydaea vesicula</name>
    <dbReference type="NCBI Taxonomy" id="447962"/>
    <lineage>
        <taxon>Eukaryota</taxon>
        <taxon>Fungi</taxon>
        <taxon>Fungi incertae sedis</taxon>
        <taxon>Chytridiomycota</taxon>
        <taxon>Chytridiomycota incertae sedis</taxon>
        <taxon>Chytridiomycetes</taxon>
        <taxon>Lobulomycetales</taxon>
        <taxon>Lobulomycetaceae</taxon>
        <taxon>Clydaea</taxon>
    </lineage>
</organism>
<accession>A0AAD5XYR0</accession>
<dbReference type="Gene3D" id="3.40.850.10">
    <property type="entry name" value="Kinesin motor domain"/>
    <property type="match status" value="1"/>
</dbReference>
<evidence type="ECO:0000256" key="4">
    <source>
        <dbReference type="RuleBase" id="RU000394"/>
    </source>
</evidence>
<comment type="caution">
    <text evidence="8">The sequence shown here is derived from an EMBL/GenBank/DDBJ whole genome shotgun (WGS) entry which is preliminary data.</text>
</comment>
<dbReference type="PANTHER" id="PTHR47968:SF33">
    <property type="entry name" value="KINESIN-LIKE PROTEIN KIN-7C, MITOCHONDRIAL ISOFORM X1"/>
    <property type="match status" value="1"/>
</dbReference>
<keyword evidence="5" id="KW-0175">Coiled coil</keyword>
<keyword evidence="3 4" id="KW-0505">Motor protein</keyword>
<dbReference type="InterPro" id="IPR036961">
    <property type="entry name" value="Kinesin_motor_dom_sf"/>
</dbReference>
<evidence type="ECO:0000256" key="1">
    <source>
        <dbReference type="ARBA" id="ARBA00022741"/>
    </source>
</evidence>
<keyword evidence="4" id="KW-0493">Microtubule</keyword>
<evidence type="ECO:0000313" key="9">
    <source>
        <dbReference type="Proteomes" id="UP001211065"/>
    </source>
</evidence>
<protein>
    <recommendedName>
        <fullName evidence="4">Kinesin-like protein</fullName>
    </recommendedName>
</protein>
<dbReference type="SMART" id="SM00129">
    <property type="entry name" value="KISc"/>
    <property type="match status" value="1"/>
</dbReference>
<dbReference type="PROSITE" id="PS00411">
    <property type="entry name" value="KINESIN_MOTOR_1"/>
    <property type="match status" value="1"/>
</dbReference>
<sequence length="743" mass="84647">MMRKATSNSTRQKAPLKQETLVTIRLRPLSDSELERNQKNAWLINQNSISQQNKYDPAVFSFDNINAFSEDNRLLYSQAAKNTVWSAMEGINGVVLAYGQTASGKTYSMMGVDEQPGIIPQAVDDVFSYIREQTGDKEYLLRAAYIEIYNETIRDLLSPDNTDIRFLEDRRRGVYISPLKEEIVTSPKQVMRIIQRGESNRHFGTTDYNIKSSRSHTILQIIIESRDSTSNPITPSSPIKSSFKSSRVGVTISQLNLIDLAGSEKAASDIDRRKEGAFINKSLLSLGNVISKITEDKGGHIPFRDSKLTRVLQTSLSGNSKISVICTVSPANVNEEETLNTLKFAQRVKKIPIRAQQNFGFEDQALLQKYKMEILELKNKLNETNLKLERERSQSDVTQLLAERQLFEQQLHQSHLVRLALKERIDHLTKLILTSQTITPNAILDWNAPVAQNNKRASVMIEGLLPSSVVAPRYSRLDIVSEGGDTSPPGSPTVSANTPPSRAQFASSIRRTTMTAQQHRLNRLSRQMSDKDFYQKHIQEIDSRDEKIKNYNLLFQQLKDTEDENVLKLINDFETAIAESNSDIDQLFPLKSVKELNSENEKLKKENFEIEIILGSQEEKINLLEILVKEKDSELLKLRNFPIDKLSEEESMKLFKNSELYSNLFLKNEAMKDKICGLEDLVKTLKITISDLREKLRKLEEVEFEKEENAVNNSSNAKNRDSISSTVSTLSVQDRIREFQDRF</sequence>
<dbReference type="GO" id="GO:0003777">
    <property type="term" value="F:microtubule motor activity"/>
    <property type="evidence" value="ECO:0007669"/>
    <property type="project" value="InterPro"/>
</dbReference>
<evidence type="ECO:0000313" key="8">
    <source>
        <dbReference type="EMBL" id="KAJ3214113.1"/>
    </source>
</evidence>
<dbReference type="GO" id="GO:0005524">
    <property type="term" value="F:ATP binding"/>
    <property type="evidence" value="ECO:0007669"/>
    <property type="project" value="UniProtKB-UniRule"/>
</dbReference>
<dbReference type="SUPFAM" id="SSF52540">
    <property type="entry name" value="P-loop containing nucleoside triphosphate hydrolases"/>
    <property type="match status" value="1"/>
</dbReference>
<dbReference type="GO" id="GO:0008017">
    <property type="term" value="F:microtubule binding"/>
    <property type="evidence" value="ECO:0007669"/>
    <property type="project" value="InterPro"/>
</dbReference>
<dbReference type="InterPro" id="IPR001752">
    <property type="entry name" value="Kinesin_motor_dom"/>
</dbReference>
<comment type="similarity">
    <text evidence="3 4">Belongs to the TRAFAC class myosin-kinesin ATPase superfamily. Kinesin family.</text>
</comment>
<keyword evidence="9" id="KW-1185">Reference proteome</keyword>
<dbReference type="InterPro" id="IPR027417">
    <property type="entry name" value="P-loop_NTPase"/>
</dbReference>
<dbReference type="EMBL" id="JADGJW010000649">
    <property type="protein sequence ID" value="KAJ3214113.1"/>
    <property type="molecule type" value="Genomic_DNA"/>
</dbReference>
<dbReference type="GO" id="GO:0007018">
    <property type="term" value="P:microtubule-based movement"/>
    <property type="evidence" value="ECO:0007669"/>
    <property type="project" value="InterPro"/>
</dbReference>
<feature type="compositionally biased region" description="Polar residues" evidence="6">
    <location>
        <begin position="492"/>
        <end position="501"/>
    </location>
</feature>
<proteinExistence type="inferred from homology"/>
<evidence type="ECO:0000256" key="2">
    <source>
        <dbReference type="ARBA" id="ARBA00022840"/>
    </source>
</evidence>
<gene>
    <name evidence="8" type="ORF">HK099_007017</name>
</gene>
<keyword evidence="1 3" id="KW-0547">Nucleotide-binding</keyword>
<keyword evidence="2 3" id="KW-0067">ATP-binding</keyword>
<dbReference type="GO" id="GO:0005874">
    <property type="term" value="C:microtubule"/>
    <property type="evidence" value="ECO:0007669"/>
    <property type="project" value="UniProtKB-KW"/>
</dbReference>
<reference evidence="8" key="1">
    <citation type="submission" date="2020-05" db="EMBL/GenBank/DDBJ databases">
        <title>Phylogenomic resolution of chytrid fungi.</title>
        <authorList>
            <person name="Stajich J.E."/>
            <person name="Amses K."/>
            <person name="Simmons R."/>
            <person name="Seto K."/>
            <person name="Myers J."/>
            <person name="Bonds A."/>
            <person name="Quandt C.A."/>
            <person name="Barry K."/>
            <person name="Liu P."/>
            <person name="Grigoriev I."/>
            <person name="Longcore J.E."/>
            <person name="James T.Y."/>
        </authorList>
    </citation>
    <scope>NUCLEOTIDE SEQUENCE</scope>
    <source>
        <strain evidence="8">JEL0476</strain>
    </source>
</reference>
<feature type="region of interest" description="Disordered" evidence="6">
    <location>
        <begin position="480"/>
        <end position="501"/>
    </location>
</feature>
<dbReference type="PROSITE" id="PS50067">
    <property type="entry name" value="KINESIN_MOTOR_2"/>
    <property type="match status" value="1"/>
</dbReference>
<dbReference type="PANTHER" id="PTHR47968">
    <property type="entry name" value="CENTROMERE PROTEIN E"/>
    <property type="match status" value="1"/>
</dbReference>
<dbReference type="Pfam" id="PF00225">
    <property type="entry name" value="Kinesin"/>
    <property type="match status" value="1"/>
</dbReference>
<evidence type="ECO:0000259" key="7">
    <source>
        <dbReference type="PROSITE" id="PS50067"/>
    </source>
</evidence>
<feature type="domain" description="Kinesin motor" evidence="7">
    <location>
        <begin position="19"/>
        <end position="351"/>
    </location>
</feature>
<name>A0AAD5XYR0_9FUNG</name>
<feature type="coiled-coil region" evidence="5">
    <location>
        <begin position="367"/>
        <end position="394"/>
    </location>
</feature>
<evidence type="ECO:0000256" key="6">
    <source>
        <dbReference type="SAM" id="MobiDB-lite"/>
    </source>
</evidence>
<dbReference type="PRINTS" id="PR00380">
    <property type="entry name" value="KINESINHEAVY"/>
</dbReference>
<dbReference type="InterPro" id="IPR019821">
    <property type="entry name" value="Kinesin_motor_CS"/>
</dbReference>
<evidence type="ECO:0000256" key="5">
    <source>
        <dbReference type="SAM" id="Coils"/>
    </source>
</evidence>
<feature type="binding site" evidence="3">
    <location>
        <begin position="99"/>
        <end position="106"/>
    </location>
    <ligand>
        <name>ATP</name>
        <dbReference type="ChEBI" id="CHEBI:30616"/>
    </ligand>
</feature>
<feature type="coiled-coil region" evidence="5">
    <location>
        <begin position="682"/>
        <end position="709"/>
    </location>
</feature>
<dbReference type="InterPro" id="IPR027640">
    <property type="entry name" value="Kinesin-like_fam"/>
</dbReference>
<dbReference type="Proteomes" id="UP001211065">
    <property type="component" value="Unassembled WGS sequence"/>
</dbReference>
<evidence type="ECO:0000256" key="3">
    <source>
        <dbReference type="PROSITE-ProRule" id="PRU00283"/>
    </source>
</evidence>
<dbReference type="AlphaFoldDB" id="A0AAD5XYR0"/>